<evidence type="ECO:0000256" key="4">
    <source>
        <dbReference type="ARBA" id="ARBA00022741"/>
    </source>
</evidence>
<comment type="caution">
    <text evidence="9">The sequence shown here is derived from an EMBL/GenBank/DDBJ whole genome shotgun (WGS) entry which is preliminary data.</text>
</comment>
<dbReference type="InterPro" id="IPR027417">
    <property type="entry name" value="P-loop_NTPase"/>
</dbReference>
<keyword evidence="10" id="KW-1185">Reference proteome</keyword>
<evidence type="ECO:0000256" key="5">
    <source>
        <dbReference type="ARBA" id="ARBA00022801"/>
    </source>
</evidence>
<dbReference type="Proteomes" id="UP001159427">
    <property type="component" value="Unassembled WGS sequence"/>
</dbReference>
<sequence length="301" mass="34096">MMPSFGQIVIGPPGSGKSTFCAGMCEFLTSLGRKVAVINLDPANEILYYKCSVDISTLITLDDVMENLKLGPNGGLIYCIEYLEKNIDWLESKLKELKGHYFLFDCPGQVELYTHHQSVRNVVRQLEKWDFRLAAVHLVDAHHCSDPTKFISVLLTSLSTMIHIELPHVNVLSKIDLVEQYGKLAFNLDFYTEVLDLNFLLEHIKDDPFSQKYKKLNEALVSLVEDYGLVSFKTLDVQSKESMYQVMKSIDQANGYVFGGVEEDNRGNFSQLMSSAVGTDFEFFRTAAVQEKYMVGKDEKP</sequence>
<comment type="function">
    <text evidence="1 8">Small GTPase required for proper localization of RNA polymerase II and III (RNAPII and RNAPIII). May act at an RNAP assembly step prior to nuclear import.</text>
</comment>
<dbReference type="EMBL" id="CALNXI010001059">
    <property type="protein sequence ID" value="CAH3153608.1"/>
    <property type="molecule type" value="Genomic_DNA"/>
</dbReference>
<evidence type="ECO:0000256" key="1">
    <source>
        <dbReference type="ARBA" id="ARBA00003181"/>
    </source>
</evidence>
<dbReference type="Gene3D" id="3.40.50.300">
    <property type="entry name" value="P-loop containing nucleotide triphosphate hydrolases"/>
    <property type="match status" value="1"/>
</dbReference>
<name>A0ABN8PYT1_9CNID</name>
<evidence type="ECO:0000313" key="9">
    <source>
        <dbReference type="EMBL" id="CAH3153608.1"/>
    </source>
</evidence>
<keyword evidence="6 8" id="KW-0342">GTP-binding</keyword>
<evidence type="ECO:0000256" key="3">
    <source>
        <dbReference type="ARBA" id="ARBA00014588"/>
    </source>
</evidence>
<evidence type="ECO:0000256" key="6">
    <source>
        <dbReference type="ARBA" id="ARBA00023134"/>
    </source>
</evidence>
<evidence type="ECO:0000256" key="8">
    <source>
        <dbReference type="RuleBase" id="RU365059"/>
    </source>
</evidence>
<accession>A0ABN8PYT1</accession>
<comment type="similarity">
    <text evidence="2 8">Belongs to the GPN-loop GTPase family.</text>
</comment>
<dbReference type="InterPro" id="IPR030231">
    <property type="entry name" value="Gpn2"/>
</dbReference>
<comment type="subunit">
    <text evidence="7">Heterodimers with GPN1 or GPN3. Binds to RNA polymerase II (RNAPII).</text>
</comment>
<dbReference type="PANTHER" id="PTHR21231">
    <property type="entry name" value="XPA-BINDING PROTEIN 1-RELATED"/>
    <property type="match status" value="1"/>
</dbReference>
<protein>
    <recommendedName>
        <fullName evidence="3 8">GPN-loop GTPase 2</fullName>
    </recommendedName>
</protein>
<dbReference type="PANTHER" id="PTHR21231:SF3">
    <property type="entry name" value="GPN-LOOP GTPASE 2"/>
    <property type="match status" value="1"/>
</dbReference>
<dbReference type="CDD" id="cd17871">
    <property type="entry name" value="GPN2"/>
    <property type="match status" value="1"/>
</dbReference>
<dbReference type="SUPFAM" id="SSF52540">
    <property type="entry name" value="P-loop containing nucleoside triphosphate hydrolases"/>
    <property type="match status" value="1"/>
</dbReference>
<dbReference type="Pfam" id="PF03029">
    <property type="entry name" value="ATP_bind_1"/>
    <property type="match status" value="1"/>
</dbReference>
<evidence type="ECO:0000256" key="2">
    <source>
        <dbReference type="ARBA" id="ARBA00005290"/>
    </source>
</evidence>
<keyword evidence="4 8" id="KW-0547">Nucleotide-binding</keyword>
<keyword evidence="5 8" id="KW-0378">Hydrolase</keyword>
<dbReference type="InterPro" id="IPR004130">
    <property type="entry name" value="Gpn"/>
</dbReference>
<reference evidence="9 10" key="1">
    <citation type="submission" date="2022-05" db="EMBL/GenBank/DDBJ databases">
        <authorList>
            <consortium name="Genoscope - CEA"/>
            <person name="William W."/>
        </authorList>
    </citation>
    <scope>NUCLEOTIDE SEQUENCE [LARGE SCALE GENOMIC DNA]</scope>
</reference>
<gene>
    <name evidence="9" type="ORF">PEVE_00001116</name>
</gene>
<evidence type="ECO:0000256" key="7">
    <source>
        <dbReference type="ARBA" id="ARBA00046611"/>
    </source>
</evidence>
<organism evidence="9 10">
    <name type="scientific">Porites evermanni</name>
    <dbReference type="NCBI Taxonomy" id="104178"/>
    <lineage>
        <taxon>Eukaryota</taxon>
        <taxon>Metazoa</taxon>
        <taxon>Cnidaria</taxon>
        <taxon>Anthozoa</taxon>
        <taxon>Hexacorallia</taxon>
        <taxon>Scleractinia</taxon>
        <taxon>Fungiina</taxon>
        <taxon>Poritidae</taxon>
        <taxon>Porites</taxon>
    </lineage>
</organism>
<evidence type="ECO:0000313" key="10">
    <source>
        <dbReference type="Proteomes" id="UP001159427"/>
    </source>
</evidence>
<proteinExistence type="inferred from homology"/>